<name>A0A6A5P5X8_LUPAL</name>
<organism evidence="3 4">
    <name type="scientific">Lupinus albus</name>
    <name type="common">White lupine</name>
    <name type="synonym">Lupinus termis</name>
    <dbReference type="NCBI Taxonomy" id="3870"/>
    <lineage>
        <taxon>Eukaryota</taxon>
        <taxon>Viridiplantae</taxon>
        <taxon>Streptophyta</taxon>
        <taxon>Embryophyta</taxon>
        <taxon>Tracheophyta</taxon>
        <taxon>Spermatophyta</taxon>
        <taxon>Magnoliopsida</taxon>
        <taxon>eudicotyledons</taxon>
        <taxon>Gunneridae</taxon>
        <taxon>Pentapetalae</taxon>
        <taxon>rosids</taxon>
        <taxon>fabids</taxon>
        <taxon>Fabales</taxon>
        <taxon>Fabaceae</taxon>
        <taxon>Papilionoideae</taxon>
        <taxon>50 kb inversion clade</taxon>
        <taxon>genistoids sensu lato</taxon>
        <taxon>core genistoids</taxon>
        <taxon>Genisteae</taxon>
        <taxon>Lupinus</taxon>
    </lineage>
</organism>
<evidence type="ECO:0000256" key="2">
    <source>
        <dbReference type="ARBA" id="ARBA00023136"/>
    </source>
</evidence>
<dbReference type="GO" id="GO:0005886">
    <property type="term" value="C:plasma membrane"/>
    <property type="evidence" value="ECO:0007669"/>
    <property type="project" value="TreeGrafter"/>
</dbReference>
<keyword evidence="2" id="KW-0472">Membrane</keyword>
<evidence type="ECO:0000313" key="3">
    <source>
        <dbReference type="EMBL" id="KAE9604775.1"/>
    </source>
</evidence>
<sequence>MEEEFQCHDTTDVVRHQIDAVTLLSLSPDCEKHQTYIVQFQKDQIPRVPSYENALLIERDRNSPLVIKKERQCCPHLLLTIALILLSIIIIIGITLTTLYFIFTPNTKPTFAISNFVVINPIDKISQPHYLISLLAKNPNKRLGIEYQKDADVLLIFEKTKVAIGKFPRLELDPNDSNKVMVELTGTHGPFPYSSKKNMNDRKYNTLLIPMDLEMKINVKTKAEHLGTWVEKCNVGCMFKVRMLKNETRVLSQECQTIFKQN</sequence>
<protein>
    <submittedName>
        <fullName evidence="3">Putative immunoglobulin-like protein</fullName>
    </submittedName>
</protein>
<dbReference type="EMBL" id="WOCE01000011">
    <property type="protein sequence ID" value="KAE9604775.1"/>
    <property type="molecule type" value="Genomic_DNA"/>
</dbReference>
<dbReference type="PANTHER" id="PTHR31234:SF2">
    <property type="entry name" value="OS05G0199100 PROTEIN"/>
    <property type="match status" value="1"/>
</dbReference>
<dbReference type="OrthoDB" id="996955at2759"/>
<dbReference type="PANTHER" id="PTHR31234">
    <property type="entry name" value="LATE EMBRYOGENESIS ABUNDANT (LEA) HYDROXYPROLINE-RICH GLYCOPROTEIN FAMILY"/>
    <property type="match status" value="1"/>
</dbReference>
<dbReference type="AlphaFoldDB" id="A0A6A5P5X8"/>
<proteinExistence type="predicted"/>
<evidence type="ECO:0000313" key="4">
    <source>
        <dbReference type="Proteomes" id="UP000447434"/>
    </source>
</evidence>
<evidence type="ECO:0000256" key="1">
    <source>
        <dbReference type="ARBA" id="ARBA00004370"/>
    </source>
</evidence>
<dbReference type="Proteomes" id="UP000447434">
    <property type="component" value="Chromosome 11"/>
</dbReference>
<keyword evidence="4" id="KW-1185">Reference proteome</keyword>
<comment type="caution">
    <text evidence="3">The sequence shown here is derived from an EMBL/GenBank/DDBJ whole genome shotgun (WGS) entry which is preliminary data.</text>
</comment>
<dbReference type="InterPro" id="IPR044839">
    <property type="entry name" value="NDR1-like"/>
</dbReference>
<accession>A0A6A5P5X8</accession>
<reference evidence="4" key="1">
    <citation type="journal article" date="2020" name="Nat. Commun.">
        <title>Genome sequence of the cluster root forming white lupin.</title>
        <authorList>
            <person name="Hufnagel B."/>
            <person name="Marques A."/>
            <person name="Soriano A."/>
            <person name="Marques L."/>
            <person name="Divol F."/>
            <person name="Doumas P."/>
            <person name="Sallet E."/>
            <person name="Mancinotti D."/>
            <person name="Carrere S."/>
            <person name="Marande W."/>
            <person name="Arribat S."/>
            <person name="Keller J."/>
            <person name="Huneau C."/>
            <person name="Blein T."/>
            <person name="Aime D."/>
            <person name="Laguerre M."/>
            <person name="Taylor J."/>
            <person name="Schubert V."/>
            <person name="Nelson M."/>
            <person name="Geu-Flores F."/>
            <person name="Crespi M."/>
            <person name="Gallardo-Guerrero K."/>
            <person name="Delaux P.-M."/>
            <person name="Salse J."/>
            <person name="Berges H."/>
            <person name="Guyot R."/>
            <person name="Gouzy J."/>
            <person name="Peret B."/>
        </authorList>
    </citation>
    <scope>NUCLEOTIDE SEQUENCE [LARGE SCALE GENOMIC DNA]</scope>
    <source>
        <strain evidence="4">cv. Amiga</strain>
    </source>
</reference>
<comment type="subcellular location">
    <subcellularLocation>
        <location evidence="1">Membrane</location>
    </subcellularLocation>
</comment>
<gene>
    <name evidence="3" type="ORF">Lalb_Chr11g0075311</name>
</gene>
<dbReference type="GO" id="GO:0098542">
    <property type="term" value="P:defense response to other organism"/>
    <property type="evidence" value="ECO:0007669"/>
    <property type="project" value="InterPro"/>
</dbReference>